<dbReference type="InterPro" id="IPR029069">
    <property type="entry name" value="HotDog_dom_sf"/>
</dbReference>
<keyword evidence="1" id="KW-0378">Hydrolase</keyword>
<reference evidence="1 2" key="1">
    <citation type="submission" date="2018-05" db="EMBL/GenBank/DDBJ databases">
        <title>Genomic Encyclopedia of Type Strains, Phase IV (KMG-IV): sequencing the most valuable type-strain genomes for metagenomic binning, comparative biology and taxonomic classification.</title>
        <authorList>
            <person name="Goeker M."/>
        </authorList>
    </citation>
    <scope>NUCLEOTIDE SEQUENCE [LARGE SCALE GENOMIC DNA]</scope>
    <source>
        <strain evidence="1 2">DSM 6462</strain>
    </source>
</reference>
<evidence type="ECO:0000313" key="1">
    <source>
        <dbReference type="EMBL" id="PXW54076.1"/>
    </source>
</evidence>
<name>A0A2V3TXI1_9HYPH</name>
<dbReference type="GO" id="GO:0016787">
    <property type="term" value="F:hydrolase activity"/>
    <property type="evidence" value="ECO:0007669"/>
    <property type="project" value="UniProtKB-KW"/>
</dbReference>
<dbReference type="EMBL" id="QJJK01000012">
    <property type="protein sequence ID" value="PXW54076.1"/>
    <property type="molecule type" value="Genomic_DNA"/>
</dbReference>
<proteinExistence type="predicted"/>
<dbReference type="Gene3D" id="3.10.129.10">
    <property type="entry name" value="Hotdog Thioesterase"/>
    <property type="match status" value="1"/>
</dbReference>
<comment type="caution">
    <text evidence="1">The sequence shown here is derived from an EMBL/GenBank/DDBJ whole genome shotgun (WGS) entry which is preliminary data.</text>
</comment>
<dbReference type="OrthoDB" id="7204167at2"/>
<protein>
    <submittedName>
        <fullName evidence="1">4-hydroxybenzoyl-CoA thioesterase/acyl-CoA thioester hydrolase</fullName>
    </submittedName>
</protein>
<keyword evidence="2" id="KW-1185">Reference proteome</keyword>
<dbReference type="RefSeq" id="WP_110377320.1">
    <property type="nucleotide sequence ID" value="NZ_JAHBRY010000002.1"/>
</dbReference>
<organism evidence="1 2">
    <name type="scientific">Chelatococcus asaccharovorans</name>
    <dbReference type="NCBI Taxonomy" id="28210"/>
    <lineage>
        <taxon>Bacteria</taxon>
        <taxon>Pseudomonadati</taxon>
        <taxon>Pseudomonadota</taxon>
        <taxon>Alphaproteobacteria</taxon>
        <taxon>Hyphomicrobiales</taxon>
        <taxon>Chelatococcaceae</taxon>
        <taxon>Chelatococcus</taxon>
    </lineage>
</organism>
<sequence>MQRPTPLSADDLPARLWRTRVPIRFSHCDPAGIVYTPVYFDLFNGVIEDWFADALGLPYRLFIRDRQTGLGYAHAACDFFLPNEMGDVLDVAVVVAEVGRSSYRLTLHAMKEGREVVRGHFVTVTTDIVARKPCPIPEDLREALVAYHITAGQGRGL</sequence>
<dbReference type="AlphaFoldDB" id="A0A2V3TXI1"/>
<evidence type="ECO:0000313" key="2">
    <source>
        <dbReference type="Proteomes" id="UP000248021"/>
    </source>
</evidence>
<dbReference type="Proteomes" id="UP000248021">
    <property type="component" value="Unassembled WGS sequence"/>
</dbReference>
<dbReference type="Pfam" id="PF13279">
    <property type="entry name" value="4HBT_2"/>
    <property type="match status" value="1"/>
</dbReference>
<gene>
    <name evidence="1" type="ORF">C7450_112105</name>
</gene>
<dbReference type="CDD" id="cd00586">
    <property type="entry name" value="4HBT"/>
    <property type="match status" value="1"/>
</dbReference>
<dbReference type="SUPFAM" id="SSF54637">
    <property type="entry name" value="Thioesterase/thiol ester dehydrase-isomerase"/>
    <property type="match status" value="1"/>
</dbReference>
<accession>A0A2V3TXI1</accession>